<evidence type="ECO:0000313" key="4">
    <source>
        <dbReference type="Proteomes" id="UP000629468"/>
    </source>
</evidence>
<proteinExistence type="predicted"/>
<dbReference type="InterPro" id="IPR029058">
    <property type="entry name" value="AB_hydrolase_fold"/>
</dbReference>
<gene>
    <name evidence="3" type="ORF">Agabi119p4_8759</name>
</gene>
<dbReference type="SUPFAM" id="SSF53474">
    <property type="entry name" value="alpha/beta-Hydrolases"/>
    <property type="match status" value="1"/>
</dbReference>
<dbReference type="AlphaFoldDB" id="A0A8H7C4D9"/>
<feature type="domain" description="Phospholipase/carboxylesterase/thioesterase" evidence="2">
    <location>
        <begin position="47"/>
        <end position="158"/>
    </location>
</feature>
<accession>A0A8H7C4D9</accession>
<organism evidence="3 4">
    <name type="scientific">Agaricus bisporus var. burnettii</name>
    <dbReference type="NCBI Taxonomy" id="192524"/>
    <lineage>
        <taxon>Eukaryota</taxon>
        <taxon>Fungi</taxon>
        <taxon>Dikarya</taxon>
        <taxon>Basidiomycota</taxon>
        <taxon>Agaricomycotina</taxon>
        <taxon>Agaricomycetes</taxon>
        <taxon>Agaricomycetidae</taxon>
        <taxon>Agaricales</taxon>
        <taxon>Agaricineae</taxon>
        <taxon>Agaricaceae</taxon>
        <taxon>Agaricus</taxon>
    </lineage>
</organism>
<evidence type="ECO:0000259" key="2">
    <source>
        <dbReference type="Pfam" id="PF02230"/>
    </source>
</evidence>
<reference evidence="3 4" key="1">
    <citation type="journal article" name="Sci. Rep.">
        <title>Telomere-to-telomere assembled and centromere annotated genomes of the two main subspecies of the button mushroom Agaricus bisporus reveal especially polymorphic chromosome ends.</title>
        <authorList>
            <person name="Sonnenberg A.S.M."/>
            <person name="Sedaghat-Telgerd N."/>
            <person name="Lavrijssen B."/>
            <person name="Ohm R.A."/>
            <person name="Hendrickx P.M."/>
            <person name="Scholtmeijer K."/>
            <person name="Baars J.J.P."/>
            <person name="van Peer A."/>
        </authorList>
    </citation>
    <scope>NUCLEOTIDE SEQUENCE [LARGE SCALE GENOMIC DNA]</scope>
    <source>
        <strain evidence="3 4">H119_p4</strain>
    </source>
</reference>
<sequence length="287" mass="32041">MTSGVQKEIHIREAEPGSSDTSTPRIKPSPKSERIPVPFEYTPSDDGTDENLLILLHGLGDTHIPFAKLGKQLKLPQTATLAIRAPEKIPYLYEEAYQWYESFDPLGELLPHPNPTPAIQLLEIIVLYLTTECQWPLQRIHWFGFAQGGSVVVEFALWWWKEKQVLALKKALVPSSVTDATSPTPSFGSIVTIAGPLLSYPGTLSSLSPTPLLVLSRPKPSELSFTPSDVTAFKKGFHTVIEQRYQNVKGGMPVGKEEWEPVMRFWSERLERRIGGGELYEVLSGFS</sequence>
<evidence type="ECO:0000313" key="3">
    <source>
        <dbReference type="EMBL" id="KAF7762166.1"/>
    </source>
</evidence>
<dbReference type="Proteomes" id="UP000629468">
    <property type="component" value="Unassembled WGS sequence"/>
</dbReference>
<name>A0A8H7C4D9_AGABI</name>
<dbReference type="EMBL" id="JABXXO010000012">
    <property type="protein sequence ID" value="KAF7762166.1"/>
    <property type="molecule type" value="Genomic_DNA"/>
</dbReference>
<dbReference type="Gene3D" id="3.40.50.1820">
    <property type="entry name" value="alpha/beta hydrolase"/>
    <property type="match status" value="1"/>
</dbReference>
<protein>
    <recommendedName>
        <fullName evidence="2">Phospholipase/carboxylesterase/thioesterase domain-containing protein</fullName>
    </recommendedName>
</protein>
<comment type="caution">
    <text evidence="3">The sequence shown here is derived from an EMBL/GenBank/DDBJ whole genome shotgun (WGS) entry which is preliminary data.</text>
</comment>
<dbReference type="Pfam" id="PF02230">
    <property type="entry name" value="Abhydrolase_2"/>
    <property type="match status" value="1"/>
</dbReference>
<feature type="region of interest" description="Disordered" evidence="1">
    <location>
        <begin position="1"/>
        <end position="44"/>
    </location>
</feature>
<dbReference type="InterPro" id="IPR003140">
    <property type="entry name" value="PLipase/COase/thioEstase"/>
</dbReference>
<dbReference type="GO" id="GO:0016787">
    <property type="term" value="F:hydrolase activity"/>
    <property type="evidence" value="ECO:0007669"/>
    <property type="project" value="InterPro"/>
</dbReference>
<evidence type="ECO:0000256" key="1">
    <source>
        <dbReference type="SAM" id="MobiDB-lite"/>
    </source>
</evidence>